<dbReference type="EMBL" id="UYRU01087985">
    <property type="protein sequence ID" value="VDN35954.1"/>
    <property type="molecule type" value="Genomic_DNA"/>
</dbReference>
<dbReference type="PROSITE" id="PS50002">
    <property type="entry name" value="SH3"/>
    <property type="match status" value="1"/>
</dbReference>
<dbReference type="SMART" id="SM00326">
    <property type="entry name" value="SH3"/>
    <property type="match status" value="1"/>
</dbReference>
<evidence type="ECO:0000313" key="4">
    <source>
        <dbReference type="EMBL" id="VDN35954.1"/>
    </source>
</evidence>
<evidence type="ECO:0000256" key="1">
    <source>
        <dbReference type="ARBA" id="ARBA00022443"/>
    </source>
</evidence>
<evidence type="ECO:0000259" key="3">
    <source>
        <dbReference type="PROSITE" id="PS50002"/>
    </source>
</evidence>
<dbReference type="InterPro" id="IPR036028">
    <property type="entry name" value="SH3-like_dom_sf"/>
</dbReference>
<feature type="domain" description="SH3" evidence="3">
    <location>
        <begin position="1"/>
        <end position="52"/>
    </location>
</feature>
<dbReference type="SUPFAM" id="SSF50044">
    <property type="entry name" value="SH3-domain"/>
    <property type="match status" value="1"/>
</dbReference>
<gene>
    <name evidence="4" type="ORF">DILT_LOCUS16908</name>
</gene>
<dbReference type="Proteomes" id="UP000281553">
    <property type="component" value="Unassembled WGS sequence"/>
</dbReference>
<organism evidence="4 5">
    <name type="scientific">Dibothriocephalus latus</name>
    <name type="common">Fish tapeworm</name>
    <name type="synonym">Diphyllobothrium latum</name>
    <dbReference type="NCBI Taxonomy" id="60516"/>
    <lineage>
        <taxon>Eukaryota</taxon>
        <taxon>Metazoa</taxon>
        <taxon>Spiralia</taxon>
        <taxon>Lophotrochozoa</taxon>
        <taxon>Platyhelminthes</taxon>
        <taxon>Cestoda</taxon>
        <taxon>Eucestoda</taxon>
        <taxon>Diphyllobothriidea</taxon>
        <taxon>Diphyllobothriidae</taxon>
        <taxon>Dibothriocephalus</taxon>
    </lineage>
</organism>
<dbReference type="AlphaFoldDB" id="A0A3P7N130"/>
<reference evidence="4 5" key="1">
    <citation type="submission" date="2018-11" db="EMBL/GenBank/DDBJ databases">
        <authorList>
            <consortium name="Pathogen Informatics"/>
        </authorList>
    </citation>
    <scope>NUCLEOTIDE SEQUENCE [LARGE SCALE GENOMIC DNA]</scope>
</reference>
<keyword evidence="1 2" id="KW-0728">SH3 domain</keyword>
<dbReference type="Pfam" id="PF00018">
    <property type="entry name" value="SH3_1"/>
    <property type="match status" value="1"/>
</dbReference>
<accession>A0A3P7N130</accession>
<name>A0A3P7N130_DIBLA</name>
<dbReference type="OrthoDB" id="44736at2759"/>
<protein>
    <recommendedName>
        <fullName evidence="3">SH3 domain-containing protein</fullName>
    </recommendedName>
</protein>
<proteinExistence type="predicted"/>
<dbReference type="Gene3D" id="2.30.30.40">
    <property type="entry name" value="SH3 Domains"/>
    <property type="match status" value="1"/>
</dbReference>
<dbReference type="InterPro" id="IPR001452">
    <property type="entry name" value="SH3_domain"/>
</dbReference>
<sequence>MEDFARQETDELGFLRNDIITVLDMHDEHCWLGELNGLRGWFPAKLVELLDERSKRYTPAGDDTVYPNIGHLVRQGGAIPSSTTTSFGNNFGLWMEVADVFLYPQKAYV</sequence>
<evidence type="ECO:0000256" key="2">
    <source>
        <dbReference type="PROSITE-ProRule" id="PRU00192"/>
    </source>
</evidence>
<evidence type="ECO:0000313" key="5">
    <source>
        <dbReference type="Proteomes" id="UP000281553"/>
    </source>
</evidence>
<keyword evidence="5" id="KW-1185">Reference proteome</keyword>